<feature type="disulfide bond" evidence="2">
    <location>
        <begin position="31"/>
        <end position="49"/>
    </location>
</feature>
<protein>
    <submittedName>
        <fullName evidence="4">MAM and LDL-receptor class A domain-containing protein 2</fullName>
    </submittedName>
</protein>
<dbReference type="Gene3D" id="4.10.400.10">
    <property type="entry name" value="Low-density Lipoprotein Receptor"/>
    <property type="match status" value="1"/>
</dbReference>
<evidence type="ECO:0000256" key="2">
    <source>
        <dbReference type="PROSITE-ProRule" id="PRU00124"/>
    </source>
</evidence>
<sequence length="105" mass="11709">MTNGALSDIALDDIEVTNKKCYEVPNDAFDCRDGTHVNASKVCDFEQDCPSGEDEVDCGECNFEIGDCGWRETSSYYYEKWVRVQGEDEGKVNGPGYDHTFNTSA</sequence>
<comment type="caution">
    <text evidence="2">Lacks conserved residue(s) required for the propagation of feature annotation.</text>
</comment>
<dbReference type="SMART" id="SM00192">
    <property type="entry name" value="LDLa"/>
    <property type="match status" value="1"/>
</dbReference>
<dbReference type="CDD" id="cd00112">
    <property type="entry name" value="LDLa"/>
    <property type="match status" value="1"/>
</dbReference>
<evidence type="ECO:0000313" key="5">
    <source>
        <dbReference type="Proteomes" id="UP001054945"/>
    </source>
</evidence>
<feature type="domain" description="MAM" evidence="3">
    <location>
        <begin position="59"/>
        <end position="105"/>
    </location>
</feature>
<dbReference type="InterPro" id="IPR000998">
    <property type="entry name" value="MAM_dom"/>
</dbReference>
<dbReference type="InterPro" id="IPR002172">
    <property type="entry name" value="LDrepeatLR_classA_rpt"/>
</dbReference>
<name>A0AAV4MU41_CAEEX</name>
<keyword evidence="5" id="KW-1185">Reference proteome</keyword>
<keyword evidence="1 2" id="KW-1015">Disulfide bond</keyword>
<evidence type="ECO:0000313" key="4">
    <source>
        <dbReference type="EMBL" id="GIX75939.1"/>
    </source>
</evidence>
<dbReference type="EMBL" id="BPLR01020210">
    <property type="protein sequence ID" value="GIX75939.1"/>
    <property type="molecule type" value="Genomic_DNA"/>
</dbReference>
<feature type="disulfide bond" evidence="2">
    <location>
        <begin position="43"/>
        <end position="58"/>
    </location>
</feature>
<proteinExistence type="predicted"/>
<dbReference type="InterPro" id="IPR036055">
    <property type="entry name" value="LDL_receptor-like_sf"/>
</dbReference>
<gene>
    <name evidence="4" type="primary">MLRP2_3</name>
    <name evidence="4" type="ORF">CEXT_626431</name>
</gene>
<dbReference type="PROSITE" id="PS50060">
    <property type="entry name" value="MAM_2"/>
    <property type="match status" value="1"/>
</dbReference>
<dbReference type="SUPFAM" id="SSF57424">
    <property type="entry name" value="LDL receptor-like module"/>
    <property type="match status" value="1"/>
</dbReference>
<dbReference type="Pfam" id="PF00057">
    <property type="entry name" value="Ldl_recept_a"/>
    <property type="match status" value="1"/>
</dbReference>
<evidence type="ECO:0000259" key="3">
    <source>
        <dbReference type="PROSITE" id="PS50060"/>
    </source>
</evidence>
<dbReference type="AlphaFoldDB" id="A0AAV4MU41"/>
<reference evidence="4 5" key="1">
    <citation type="submission" date="2021-06" db="EMBL/GenBank/DDBJ databases">
        <title>Caerostris extrusa draft genome.</title>
        <authorList>
            <person name="Kono N."/>
            <person name="Arakawa K."/>
        </authorList>
    </citation>
    <scope>NUCLEOTIDE SEQUENCE [LARGE SCALE GENOMIC DNA]</scope>
</reference>
<dbReference type="PROSITE" id="PS50068">
    <property type="entry name" value="LDLRA_2"/>
    <property type="match status" value="1"/>
</dbReference>
<evidence type="ECO:0000256" key="1">
    <source>
        <dbReference type="ARBA" id="ARBA00023157"/>
    </source>
</evidence>
<organism evidence="4 5">
    <name type="scientific">Caerostris extrusa</name>
    <name type="common">Bark spider</name>
    <name type="synonym">Caerostris bankana</name>
    <dbReference type="NCBI Taxonomy" id="172846"/>
    <lineage>
        <taxon>Eukaryota</taxon>
        <taxon>Metazoa</taxon>
        <taxon>Ecdysozoa</taxon>
        <taxon>Arthropoda</taxon>
        <taxon>Chelicerata</taxon>
        <taxon>Arachnida</taxon>
        <taxon>Araneae</taxon>
        <taxon>Araneomorphae</taxon>
        <taxon>Entelegynae</taxon>
        <taxon>Araneoidea</taxon>
        <taxon>Araneidae</taxon>
        <taxon>Caerostris</taxon>
    </lineage>
</organism>
<comment type="caution">
    <text evidence="4">The sequence shown here is derived from an EMBL/GenBank/DDBJ whole genome shotgun (WGS) entry which is preliminary data.</text>
</comment>
<accession>A0AAV4MU41</accession>
<dbReference type="GO" id="GO:0016020">
    <property type="term" value="C:membrane"/>
    <property type="evidence" value="ECO:0007669"/>
    <property type="project" value="InterPro"/>
</dbReference>
<dbReference type="Proteomes" id="UP001054945">
    <property type="component" value="Unassembled WGS sequence"/>
</dbReference>